<name>A0A4V1FZ14_9EURY</name>
<feature type="region of interest" description="Disordered" evidence="1">
    <location>
        <begin position="343"/>
        <end position="385"/>
    </location>
</feature>
<organism evidence="2 3">
    <name type="scientific">Natrinema versiforme</name>
    <dbReference type="NCBI Taxonomy" id="88724"/>
    <lineage>
        <taxon>Archaea</taxon>
        <taxon>Methanobacteriati</taxon>
        <taxon>Methanobacteriota</taxon>
        <taxon>Stenosarchaea group</taxon>
        <taxon>Halobacteria</taxon>
        <taxon>Halobacteriales</taxon>
        <taxon>Natrialbaceae</taxon>
        <taxon>Natrinema</taxon>
    </lineage>
</organism>
<reference evidence="3" key="1">
    <citation type="submission" date="2019-05" db="EMBL/GenBank/DDBJ databases">
        <title>Genome sequence and methylation pattern of the halophilic Archaeon Natrinema versiforme BOL5-4.</title>
        <authorList>
            <person name="DasSarma P."/>
            <person name="Anton B.P."/>
            <person name="DasSarma S.L."/>
            <person name="Martinez F.L."/>
            <person name="Guzman D."/>
            <person name="Roberts R.J."/>
            <person name="DasSarma S."/>
        </authorList>
    </citation>
    <scope>NUCLEOTIDE SEQUENCE [LARGE SCALE GENOMIC DNA]</scope>
    <source>
        <strain evidence="3">BOL5-4</strain>
    </source>
</reference>
<feature type="compositionally biased region" description="Acidic residues" evidence="1">
    <location>
        <begin position="353"/>
        <end position="378"/>
    </location>
</feature>
<accession>A0A4V1FZ14</accession>
<gene>
    <name evidence="2" type="ORF">FEJ81_03775</name>
</gene>
<dbReference type="GeneID" id="40264361"/>
<sequence length="404" mass="40883">MNRGATLVIALLVATSTVTMAAAAGATPTTTAAGSSTTTQSDAYAGANVEFDVQGDAIANYSVDGERTFSSVAVQSQSEADADAGLDASTGLEAATDLNGAGLSLATETQASAEIQADSGATLSAHDNQHGTLVVESGDEAQYVEADLGASAEAREDGDRVVVETDGREGAFLVVGDGEVTVSDGNVTADLGENATLAFRSYEEGERDERATYEESLIAEGNAAVEVTADQRDGETVSDAVTYGQETSAEAATTADGAVEMTIDRTTHTGTVVLTTVSEDAVGSLENLSVTVDGEAAVEASSKSELEGAIGSDESRYMVVQDTQAEGQATVYVAVNHFSERTATIDGASAQDESTDESDSSDEESADGSAEDETDGSGDDSVPGFGAGAAVLALLTGVAARVRR</sequence>
<dbReference type="AlphaFoldDB" id="A0A4V1FZ14"/>
<dbReference type="RefSeq" id="WP_138244022.1">
    <property type="nucleotide sequence ID" value="NZ_CP040330.1"/>
</dbReference>
<dbReference type="EMBL" id="CP040330">
    <property type="protein sequence ID" value="QCS41515.1"/>
    <property type="molecule type" value="Genomic_DNA"/>
</dbReference>
<protein>
    <recommendedName>
        <fullName evidence="4">PGF-CTERM sorting domain-containing protein</fullName>
    </recommendedName>
</protein>
<evidence type="ECO:0000256" key="1">
    <source>
        <dbReference type="SAM" id="MobiDB-lite"/>
    </source>
</evidence>
<proteinExistence type="predicted"/>
<evidence type="ECO:0008006" key="4">
    <source>
        <dbReference type="Google" id="ProtNLM"/>
    </source>
</evidence>
<dbReference type="OrthoDB" id="271420at2157"/>
<evidence type="ECO:0000313" key="3">
    <source>
        <dbReference type="Proteomes" id="UP000302218"/>
    </source>
</evidence>
<evidence type="ECO:0000313" key="2">
    <source>
        <dbReference type="EMBL" id="QCS41515.1"/>
    </source>
</evidence>
<dbReference type="Proteomes" id="UP000302218">
    <property type="component" value="Chromosome"/>
</dbReference>
<dbReference type="KEGG" id="nvr:FEJ81_03775"/>